<dbReference type="WBParaSite" id="nRc.2.0.1.t02289-RA">
    <property type="protein sequence ID" value="nRc.2.0.1.t02289-RA"/>
    <property type="gene ID" value="nRc.2.0.1.g02289"/>
</dbReference>
<dbReference type="AlphaFoldDB" id="A0A915HKU3"/>
<keyword evidence="2" id="KW-1185">Reference proteome</keyword>
<name>A0A915HKU3_ROMCU</name>
<protein>
    <submittedName>
        <fullName evidence="3">Uncharacterized protein</fullName>
    </submittedName>
</protein>
<proteinExistence type="predicted"/>
<evidence type="ECO:0000313" key="3">
    <source>
        <dbReference type="WBParaSite" id="nRc.2.0.1.t02289-RA"/>
    </source>
</evidence>
<accession>A0A915HKU3</accession>
<dbReference type="Proteomes" id="UP000887565">
    <property type="component" value="Unplaced"/>
</dbReference>
<reference evidence="3" key="1">
    <citation type="submission" date="2022-11" db="UniProtKB">
        <authorList>
            <consortium name="WormBaseParasite"/>
        </authorList>
    </citation>
    <scope>IDENTIFICATION</scope>
</reference>
<sequence length="65" mass="6022">AVVSAPPAPSHGISSLFVSGALGTPQPTGTKAVSSAYVGGPASSPQPAGPGAKGAASSSADEVLY</sequence>
<evidence type="ECO:0000313" key="2">
    <source>
        <dbReference type="Proteomes" id="UP000887565"/>
    </source>
</evidence>
<organism evidence="2 3">
    <name type="scientific">Romanomermis culicivorax</name>
    <name type="common">Nematode worm</name>
    <dbReference type="NCBI Taxonomy" id="13658"/>
    <lineage>
        <taxon>Eukaryota</taxon>
        <taxon>Metazoa</taxon>
        <taxon>Ecdysozoa</taxon>
        <taxon>Nematoda</taxon>
        <taxon>Enoplea</taxon>
        <taxon>Dorylaimia</taxon>
        <taxon>Mermithida</taxon>
        <taxon>Mermithoidea</taxon>
        <taxon>Mermithidae</taxon>
        <taxon>Romanomermis</taxon>
    </lineage>
</organism>
<feature type="region of interest" description="Disordered" evidence="1">
    <location>
        <begin position="1"/>
        <end position="65"/>
    </location>
</feature>
<feature type="compositionally biased region" description="Low complexity" evidence="1">
    <location>
        <begin position="39"/>
        <end position="65"/>
    </location>
</feature>
<evidence type="ECO:0000256" key="1">
    <source>
        <dbReference type="SAM" id="MobiDB-lite"/>
    </source>
</evidence>